<comment type="caution">
    <text evidence="1">The sequence shown here is derived from an EMBL/GenBank/DDBJ whole genome shotgun (WGS) entry which is preliminary data.</text>
</comment>
<dbReference type="AlphaFoldDB" id="A0AAW0RCL4"/>
<dbReference type="Proteomes" id="UP001392437">
    <property type="component" value="Unassembled WGS sequence"/>
</dbReference>
<gene>
    <name evidence="1" type="ORF">PG999_000818</name>
</gene>
<evidence type="ECO:0000313" key="2">
    <source>
        <dbReference type="Proteomes" id="UP001392437"/>
    </source>
</evidence>
<name>A0AAW0RCL4_9PEZI</name>
<proteinExistence type="predicted"/>
<reference evidence="1 2" key="1">
    <citation type="submission" date="2023-01" db="EMBL/GenBank/DDBJ databases">
        <title>Analysis of 21 Apiospora genomes using comparative genomics revels a genus with tremendous synthesis potential of carbohydrate active enzymes and secondary metabolites.</title>
        <authorList>
            <person name="Sorensen T."/>
        </authorList>
    </citation>
    <scope>NUCLEOTIDE SEQUENCE [LARGE SCALE GENOMIC DNA]</scope>
    <source>
        <strain evidence="1 2">CBS 117206</strain>
    </source>
</reference>
<evidence type="ECO:0000313" key="1">
    <source>
        <dbReference type="EMBL" id="KAK8132645.1"/>
    </source>
</evidence>
<sequence length="92" mass="10166">MMDAMEMYPSLVSAAPPKPYAGIQVSSAVFLKSGDIRVHTAFVAEAKLLIEHADRWPQYVGNQVTMVTPTYGVVIHDIATGSFDPNRRLFIQ</sequence>
<dbReference type="EMBL" id="JAQQWP010000001">
    <property type="protein sequence ID" value="KAK8132645.1"/>
    <property type="molecule type" value="Genomic_DNA"/>
</dbReference>
<protein>
    <submittedName>
        <fullName evidence="1">Uncharacterized protein</fullName>
    </submittedName>
</protein>
<organism evidence="1 2">
    <name type="scientific">Apiospora kogelbergensis</name>
    <dbReference type="NCBI Taxonomy" id="1337665"/>
    <lineage>
        <taxon>Eukaryota</taxon>
        <taxon>Fungi</taxon>
        <taxon>Dikarya</taxon>
        <taxon>Ascomycota</taxon>
        <taxon>Pezizomycotina</taxon>
        <taxon>Sordariomycetes</taxon>
        <taxon>Xylariomycetidae</taxon>
        <taxon>Amphisphaeriales</taxon>
        <taxon>Apiosporaceae</taxon>
        <taxon>Apiospora</taxon>
    </lineage>
</organism>
<accession>A0AAW0RCL4</accession>
<keyword evidence="2" id="KW-1185">Reference proteome</keyword>